<evidence type="ECO:0000256" key="3">
    <source>
        <dbReference type="SAM" id="SignalP"/>
    </source>
</evidence>
<dbReference type="InterPro" id="IPR050795">
    <property type="entry name" value="Asn_Synthetase"/>
</dbReference>
<dbReference type="SUPFAM" id="SSF52402">
    <property type="entry name" value="Adenine nucleotide alpha hydrolases-like"/>
    <property type="match status" value="1"/>
</dbReference>
<accession>A0A812RVD6</accession>
<dbReference type="InterPro" id="IPR014729">
    <property type="entry name" value="Rossmann-like_a/b/a_fold"/>
</dbReference>
<evidence type="ECO:0000313" key="5">
    <source>
        <dbReference type="EMBL" id="CAE7451905.1"/>
    </source>
</evidence>
<dbReference type="SUPFAM" id="SSF56235">
    <property type="entry name" value="N-terminal nucleophile aminohydrolases (Ntn hydrolases)"/>
    <property type="match status" value="1"/>
</dbReference>
<evidence type="ECO:0000256" key="2">
    <source>
        <dbReference type="ARBA" id="ARBA00022840"/>
    </source>
</evidence>
<dbReference type="EMBL" id="CAJNIZ010021446">
    <property type="protein sequence ID" value="CAE7451905.1"/>
    <property type="molecule type" value="Genomic_DNA"/>
</dbReference>
<dbReference type="GO" id="GO:0004066">
    <property type="term" value="F:asparagine synthase (glutamine-hydrolyzing) activity"/>
    <property type="evidence" value="ECO:0007669"/>
    <property type="project" value="TreeGrafter"/>
</dbReference>
<sequence length="715" mass="79560">MCSFLVTSWLISNLTAVNFFLLPRGPDGTRSLQKGPFTFVHNLLHMTGERVWQPFVEDKVVAVYNGEIYNARQVPPGFEGRHLYRSDGECLLPAYQHLGPHFPQALDGEFALVLVDFELQVAVLSTDVFGTKPLWWKAKLCLDQLEPQVALLRLGIPESEIRAARPNEVMQLTLDFKAEAPQLGAVGVSGVSHYAIHEFDLRQFKDSTQDWQTAFRKAVWKRVAASNRPTFVGLSSGYDSGALHVALEAEAAPHSVNYFTVAAEELPDLIGRRLSHNRSMSRAFLLSLSLQDFQTERDWLNLASEPFKYGKSNWAGGSVQEDGAATGLSAIFRRCRESGILVYVSGAGADEIISDYGFQGVKFFPHSAFGGLFPKDLSSIFPWPSVFLGTQRDYLMKEEVVAGSHGIEARYPFLDKQAVQEFLWLSHTAKNQLYKRPVHEFLAAVGYPFDVGNKDGFAAGRNLKLWGTTAMEVIYDSLMPIPARSPLDQLESRSCILGPGFRSGSWQRARSQLVAFLSTPEDDVEAVGDLGAALVAFSSQADMLRESEPCAMGELCLQLLVLLLLEPSTKSLQVRFERLEYLVPQIFSLPWETVIMSGWPLFALLVRVAHEVAIDVDPIGSHMVDSDSTERAATMEAALAIVETILQVSDSSKASMRQIIPSIQLVQAKMAQCWMQRGDLHAMLLNSRMFELLTLLETLSKPHYRVNLADAWHLA</sequence>
<keyword evidence="3" id="KW-0732">Signal</keyword>
<name>A0A812RVD6_SYMPI</name>
<keyword evidence="6" id="KW-1185">Reference proteome</keyword>
<dbReference type="GO" id="GO:0005829">
    <property type="term" value="C:cytosol"/>
    <property type="evidence" value="ECO:0007669"/>
    <property type="project" value="TreeGrafter"/>
</dbReference>
<feature type="chain" id="PRO_5032720191" description="Glutamine amidotransferase type-2 domain-containing protein" evidence="3">
    <location>
        <begin position="17"/>
        <end position="715"/>
    </location>
</feature>
<gene>
    <name evidence="5" type="ORF">SPIL2461_LOCUS11077</name>
</gene>
<dbReference type="GO" id="GO:0006529">
    <property type="term" value="P:asparagine biosynthetic process"/>
    <property type="evidence" value="ECO:0007669"/>
    <property type="project" value="TreeGrafter"/>
</dbReference>
<dbReference type="Gene3D" id="3.40.50.620">
    <property type="entry name" value="HUPs"/>
    <property type="match status" value="1"/>
</dbReference>
<dbReference type="Proteomes" id="UP000649617">
    <property type="component" value="Unassembled WGS sequence"/>
</dbReference>
<dbReference type="Gene3D" id="3.60.20.10">
    <property type="entry name" value="Glutamine Phosphoribosylpyrophosphate, subunit 1, domain 1"/>
    <property type="match status" value="1"/>
</dbReference>
<dbReference type="InterPro" id="IPR029055">
    <property type="entry name" value="Ntn_hydrolases_N"/>
</dbReference>
<evidence type="ECO:0000256" key="1">
    <source>
        <dbReference type="ARBA" id="ARBA00022741"/>
    </source>
</evidence>
<reference evidence="5" key="1">
    <citation type="submission" date="2021-02" db="EMBL/GenBank/DDBJ databases">
        <authorList>
            <person name="Dougan E. K."/>
            <person name="Rhodes N."/>
            <person name="Thang M."/>
            <person name="Chan C."/>
        </authorList>
    </citation>
    <scope>NUCLEOTIDE SEQUENCE</scope>
</reference>
<dbReference type="PANTHER" id="PTHR11772:SF2">
    <property type="entry name" value="ASPARAGINE SYNTHETASE [GLUTAMINE-HYDROLYZING]"/>
    <property type="match status" value="1"/>
</dbReference>
<dbReference type="AlphaFoldDB" id="A0A812RVD6"/>
<keyword evidence="1" id="KW-0547">Nucleotide-binding</keyword>
<feature type="domain" description="Glutamine amidotransferase type-2" evidence="4">
    <location>
        <begin position="2"/>
        <end position="175"/>
    </location>
</feature>
<dbReference type="Pfam" id="PF13537">
    <property type="entry name" value="GATase_7"/>
    <property type="match status" value="1"/>
</dbReference>
<dbReference type="PANTHER" id="PTHR11772">
    <property type="entry name" value="ASPARAGINE SYNTHETASE"/>
    <property type="match status" value="1"/>
</dbReference>
<protein>
    <recommendedName>
        <fullName evidence="4">Glutamine amidotransferase type-2 domain-containing protein</fullName>
    </recommendedName>
</protein>
<feature type="signal peptide" evidence="3">
    <location>
        <begin position="1"/>
        <end position="16"/>
    </location>
</feature>
<organism evidence="5 6">
    <name type="scientific">Symbiodinium pilosum</name>
    <name type="common">Dinoflagellate</name>
    <dbReference type="NCBI Taxonomy" id="2952"/>
    <lineage>
        <taxon>Eukaryota</taxon>
        <taxon>Sar</taxon>
        <taxon>Alveolata</taxon>
        <taxon>Dinophyceae</taxon>
        <taxon>Suessiales</taxon>
        <taxon>Symbiodiniaceae</taxon>
        <taxon>Symbiodinium</taxon>
    </lineage>
</organism>
<dbReference type="OrthoDB" id="409189at2759"/>
<dbReference type="InterPro" id="IPR017932">
    <property type="entry name" value="GATase_2_dom"/>
</dbReference>
<comment type="caution">
    <text evidence="5">The sequence shown here is derived from an EMBL/GenBank/DDBJ whole genome shotgun (WGS) entry which is preliminary data.</text>
</comment>
<evidence type="ECO:0000313" key="6">
    <source>
        <dbReference type="Proteomes" id="UP000649617"/>
    </source>
</evidence>
<dbReference type="GO" id="GO:0005524">
    <property type="term" value="F:ATP binding"/>
    <property type="evidence" value="ECO:0007669"/>
    <property type="project" value="UniProtKB-KW"/>
</dbReference>
<evidence type="ECO:0000259" key="4">
    <source>
        <dbReference type="PROSITE" id="PS51278"/>
    </source>
</evidence>
<keyword evidence="2" id="KW-0067">ATP-binding</keyword>
<dbReference type="PROSITE" id="PS51278">
    <property type="entry name" value="GATASE_TYPE_2"/>
    <property type="match status" value="1"/>
</dbReference>
<proteinExistence type="predicted"/>